<feature type="coiled-coil region" evidence="1">
    <location>
        <begin position="40"/>
        <end position="74"/>
    </location>
</feature>
<keyword evidence="2" id="KW-0472">Membrane</keyword>
<accession>A0ABW4W5C1</accession>
<dbReference type="InterPro" id="IPR007813">
    <property type="entry name" value="PilN"/>
</dbReference>
<evidence type="ECO:0000256" key="2">
    <source>
        <dbReference type="SAM" id="Phobius"/>
    </source>
</evidence>
<evidence type="ECO:0000313" key="4">
    <source>
        <dbReference type="Proteomes" id="UP001597383"/>
    </source>
</evidence>
<organism evidence="3 4">
    <name type="scientific">Ornithinibacillus salinisoli</name>
    <dbReference type="NCBI Taxonomy" id="1848459"/>
    <lineage>
        <taxon>Bacteria</taxon>
        <taxon>Bacillati</taxon>
        <taxon>Bacillota</taxon>
        <taxon>Bacilli</taxon>
        <taxon>Bacillales</taxon>
        <taxon>Bacillaceae</taxon>
        <taxon>Ornithinibacillus</taxon>
    </lineage>
</organism>
<feature type="transmembrane region" description="Helical" evidence="2">
    <location>
        <begin position="17"/>
        <end position="41"/>
    </location>
</feature>
<reference evidence="4" key="1">
    <citation type="journal article" date="2019" name="Int. J. Syst. Evol. Microbiol.">
        <title>The Global Catalogue of Microorganisms (GCM) 10K type strain sequencing project: providing services to taxonomists for standard genome sequencing and annotation.</title>
        <authorList>
            <consortium name="The Broad Institute Genomics Platform"/>
            <consortium name="The Broad Institute Genome Sequencing Center for Infectious Disease"/>
            <person name="Wu L."/>
            <person name="Ma J."/>
        </authorList>
    </citation>
    <scope>NUCLEOTIDE SEQUENCE [LARGE SCALE GENOMIC DNA]</scope>
    <source>
        <strain evidence="4">R28</strain>
    </source>
</reference>
<comment type="caution">
    <text evidence="3">The sequence shown here is derived from an EMBL/GenBank/DDBJ whole genome shotgun (WGS) entry which is preliminary data.</text>
</comment>
<dbReference type="EMBL" id="JBHUHQ010000021">
    <property type="protein sequence ID" value="MFD2046321.1"/>
    <property type="molecule type" value="Genomic_DNA"/>
</dbReference>
<protein>
    <submittedName>
        <fullName evidence="3">PilN domain-containing protein</fullName>
    </submittedName>
</protein>
<sequence>MLPEVNLLPKIERQSSALYILFISGLLIFLILLAAITFLYFHVNNNLEDTNQNIENLNQERQLLEARLSSTGTDETIDLFENVLAYAQHHVTPTSNFINELMVLLPENSYLSNYNYSVESVEFEVQFETMDDIADYVTKLTESDYVTDVKVNQLNAIEVPVKQDKEDGEDNEITTSFYTVSYSIIVNDKYLKEEVDGDE</sequence>
<dbReference type="InterPro" id="IPR052534">
    <property type="entry name" value="Extracell_DNA_Util/SecSys_Comp"/>
</dbReference>
<dbReference type="Pfam" id="PF05137">
    <property type="entry name" value="PilN"/>
    <property type="match status" value="1"/>
</dbReference>
<dbReference type="Proteomes" id="UP001597383">
    <property type="component" value="Unassembled WGS sequence"/>
</dbReference>
<evidence type="ECO:0000313" key="3">
    <source>
        <dbReference type="EMBL" id="MFD2046321.1"/>
    </source>
</evidence>
<name>A0ABW4W5C1_9BACI</name>
<keyword evidence="2" id="KW-1133">Transmembrane helix</keyword>
<keyword evidence="2" id="KW-0812">Transmembrane</keyword>
<gene>
    <name evidence="3" type="ORF">ACFSJF_18765</name>
</gene>
<dbReference type="RefSeq" id="WP_377556725.1">
    <property type="nucleotide sequence ID" value="NZ_JBHUHQ010000021.1"/>
</dbReference>
<keyword evidence="4" id="KW-1185">Reference proteome</keyword>
<dbReference type="PANTHER" id="PTHR40278">
    <property type="entry name" value="DNA UTILIZATION PROTEIN HOFN"/>
    <property type="match status" value="1"/>
</dbReference>
<dbReference type="PANTHER" id="PTHR40278:SF1">
    <property type="entry name" value="DNA UTILIZATION PROTEIN HOFN"/>
    <property type="match status" value="1"/>
</dbReference>
<proteinExistence type="predicted"/>
<keyword evidence="1" id="KW-0175">Coiled coil</keyword>
<evidence type="ECO:0000256" key="1">
    <source>
        <dbReference type="SAM" id="Coils"/>
    </source>
</evidence>